<organism evidence="1 2">
    <name type="scientific">Hibiscus sabdariffa</name>
    <name type="common">roselle</name>
    <dbReference type="NCBI Taxonomy" id="183260"/>
    <lineage>
        <taxon>Eukaryota</taxon>
        <taxon>Viridiplantae</taxon>
        <taxon>Streptophyta</taxon>
        <taxon>Embryophyta</taxon>
        <taxon>Tracheophyta</taxon>
        <taxon>Spermatophyta</taxon>
        <taxon>Magnoliopsida</taxon>
        <taxon>eudicotyledons</taxon>
        <taxon>Gunneridae</taxon>
        <taxon>Pentapetalae</taxon>
        <taxon>rosids</taxon>
        <taxon>malvids</taxon>
        <taxon>Malvales</taxon>
        <taxon>Malvaceae</taxon>
        <taxon>Malvoideae</taxon>
        <taxon>Hibiscus</taxon>
    </lineage>
</organism>
<keyword evidence="2" id="KW-1185">Reference proteome</keyword>
<reference evidence="1 2" key="1">
    <citation type="journal article" date="2024" name="G3 (Bethesda)">
        <title>Genome assembly of Hibiscus sabdariffa L. provides insights into metabolisms of medicinal natural products.</title>
        <authorList>
            <person name="Kim T."/>
        </authorList>
    </citation>
    <scope>NUCLEOTIDE SEQUENCE [LARGE SCALE GENOMIC DNA]</scope>
    <source>
        <strain evidence="1">TK-2024</strain>
        <tissue evidence="1">Old leaves</tissue>
    </source>
</reference>
<name>A0ABR2BPV4_9ROSI</name>
<protein>
    <submittedName>
        <fullName evidence="1">Uncharacterized protein</fullName>
    </submittedName>
</protein>
<accession>A0ABR2BPV4</accession>
<dbReference type="Proteomes" id="UP001472677">
    <property type="component" value="Unassembled WGS sequence"/>
</dbReference>
<comment type="caution">
    <text evidence="1">The sequence shown here is derived from an EMBL/GenBank/DDBJ whole genome shotgun (WGS) entry which is preliminary data.</text>
</comment>
<proteinExistence type="predicted"/>
<evidence type="ECO:0000313" key="1">
    <source>
        <dbReference type="EMBL" id="KAK8508929.1"/>
    </source>
</evidence>
<evidence type="ECO:0000313" key="2">
    <source>
        <dbReference type="Proteomes" id="UP001472677"/>
    </source>
</evidence>
<dbReference type="EMBL" id="JBBPBM010000096">
    <property type="protein sequence ID" value="KAK8508929.1"/>
    <property type="molecule type" value="Genomic_DNA"/>
</dbReference>
<sequence>MSNSNILSILVAYGSEAHATHFVNPTPKCQPKDSLINIEATTTADPITIIAPCSSTIPLVLSLAEATKQYVVFSFVSCPASLSGSRKGILLDAPSSSILEPLSDFYPWRFKQNFNRFLHPNIASRNMGAMFVGERLEKTPAIGLRKLLAGSYGTSTRADVSIETN</sequence>
<gene>
    <name evidence="1" type="ORF">V6N12_058075</name>
</gene>